<dbReference type="PANTHER" id="PTHR12308:SF83">
    <property type="entry name" value="ANOCTAMIN"/>
    <property type="match status" value="1"/>
</dbReference>
<feature type="transmembrane region" description="Helical" evidence="8">
    <location>
        <begin position="619"/>
        <end position="646"/>
    </location>
</feature>
<feature type="domain" description="Anoctamin dimerisation" evidence="11">
    <location>
        <begin position="163"/>
        <end position="404"/>
    </location>
</feature>
<keyword evidence="3" id="KW-1003">Cell membrane</keyword>
<evidence type="ECO:0000259" key="10">
    <source>
        <dbReference type="Pfam" id="PF04547"/>
    </source>
</evidence>
<dbReference type="InterPro" id="IPR007632">
    <property type="entry name" value="Anoctamin"/>
</dbReference>
<dbReference type="GO" id="GO:0005886">
    <property type="term" value="C:plasma membrane"/>
    <property type="evidence" value="ECO:0007669"/>
    <property type="project" value="UniProtKB-SubCell"/>
</dbReference>
<dbReference type="InterPro" id="IPR032394">
    <property type="entry name" value="Anoct_dimer"/>
</dbReference>
<sequence>MSSVEKSANNDQKSRLSDKLPLLRSNSSPVTKVQRDKVISDGTYSLQPGSSSNLPRNYKDHGNDKKNETFIYTNKMYCDKPESLQDISAMSILSLYQNETNLETEMDTCRDFKNLSESTRSINMLPNNLEPKGVSANNKSEPTCSRQCCSKHDASKCTGPKIFFSDGKRSVDYILVWDALNEDAIKPEAHAKRQIFETNLVREGLELEYEPQEPSGLNFIKIHAPKEVLRRYSEILKLRMPMKREFCRYPRDYQRPTMFQNITDKIPALRQVSRSTNFIVEELHNQWDKLKFWIFVDKQTFPDKGQRFTAIYSRDREYLFDVDAPSFFTPAIHSRIVQFILDRKRFSNNPQNDFAFGIERLLNEKAYAAAYPLHDGDLKVPGTMRYLLYTEWAAIKKWYKYQPLDYIKEYFGVKIALYFAWLGFYTHMLTPAAIVGLACFIYSCATLYSNQPSEDICNQRLKEKMCPLCDVWCDYWDIKESCVHARITYLFDNPTTVFFAIFMSIWATLFLEMWKRYSAEITHRWDLTGFDIQEEHPRPQYLARLAHVKRKQMNVVTNTMEPHVPFWKIRVPMTIFSFSVVLLLVTLALATVLAVVLYRMSILVSLKTFNKTFLVNNSSVMLFTTCTAASINLVFIIIFNYIYTYVAEYLTEFELLRTQTEFDDSLTLKIYLLQFINYYASIFYIAFFKGKFIGHPKGYNRFFGYRQEECGPGGCLMELCIQLGIIMIGKQAMNTILEMIFPLFFKWLNTIKVKTGLSKDKLSCKGCQPQWIKDFKLVEWGPRSLFPEYLEMGKLNLRVLQYGFVTIFVAAFPLAPFFALLNNVLEMRLDARKLLTYYRRPVSQRVKDIGVWYRILDSIGKLSVVTNAFIIAFTSDFIPKLVYLNAHKSLDNYLENSLSYFNTSDFDNSSRPIDSSEQVCRYPDYREPPGADKEYQHTSMYWEILAVRLAFVVIFENVVVLVMIIVKWCIPDIPSALRDQIRREAYITNEIIIQQETLRAQSGKLRPSPKRIDKLRNINEAPATPEQWDRLISKSLSGSEFDLLVHHEGQCDGCEGPKSPSSI</sequence>
<dbReference type="InterPro" id="IPR049452">
    <property type="entry name" value="Anoctamin_TM"/>
</dbReference>
<feature type="transmembrane region" description="Helical" evidence="8">
    <location>
        <begin position="799"/>
        <end position="821"/>
    </location>
</feature>
<reference evidence="12 13" key="1">
    <citation type="submission" date="2019-01" db="EMBL/GenBank/DDBJ databases">
        <authorList>
            <person name="Sayadi A."/>
        </authorList>
    </citation>
    <scope>NUCLEOTIDE SEQUENCE [LARGE SCALE GENOMIC DNA]</scope>
</reference>
<dbReference type="GO" id="GO:0046983">
    <property type="term" value="F:protein dimerization activity"/>
    <property type="evidence" value="ECO:0007669"/>
    <property type="project" value="InterPro"/>
</dbReference>
<keyword evidence="4 8" id="KW-0812">Transmembrane</keyword>
<dbReference type="EMBL" id="CAACVG010004208">
    <property type="protein sequence ID" value="VEN38240.1"/>
    <property type="molecule type" value="Genomic_DNA"/>
</dbReference>
<keyword evidence="7" id="KW-0325">Glycoprotein</keyword>
<keyword evidence="13" id="KW-1185">Reference proteome</keyword>
<dbReference type="Pfam" id="PF04547">
    <property type="entry name" value="Anoctamin"/>
    <property type="match status" value="1"/>
</dbReference>
<comment type="subcellular location">
    <subcellularLocation>
        <location evidence="1">Cell membrane</location>
        <topology evidence="1">Multi-pass membrane protein</topology>
    </subcellularLocation>
    <subcellularLocation>
        <location evidence="8">Membrane</location>
        <topology evidence="8">Multi-pass membrane protein</topology>
    </subcellularLocation>
</comment>
<feature type="transmembrane region" description="Helical" evidence="8">
    <location>
        <begin position="575"/>
        <end position="598"/>
    </location>
</feature>
<accession>A0A653BRU4</accession>
<protein>
    <recommendedName>
        <fullName evidence="8">Anoctamin</fullName>
    </recommendedName>
</protein>
<dbReference type="Proteomes" id="UP000410492">
    <property type="component" value="Unassembled WGS sequence"/>
</dbReference>
<dbReference type="OrthoDB" id="296386at2759"/>
<dbReference type="GO" id="GO:0005254">
    <property type="term" value="F:chloride channel activity"/>
    <property type="evidence" value="ECO:0007669"/>
    <property type="project" value="TreeGrafter"/>
</dbReference>
<evidence type="ECO:0000256" key="7">
    <source>
        <dbReference type="ARBA" id="ARBA00023180"/>
    </source>
</evidence>
<name>A0A653BRU4_CALMS</name>
<feature type="compositionally biased region" description="Polar residues" evidence="9">
    <location>
        <begin position="42"/>
        <end position="55"/>
    </location>
</feature>
<feature type="transmembrane region" description="Helical" evidence="8">
    <location>
        <begin position="496"/>
        <end position="514"/>
    </location>
</feature>
<keyword evidence="5 8" id="KW-1133">Transmembrane helix</keyword>
<feature type="transmembrane region" description="Helical" evidence="8">
    <location>
        <begin position="945"/>
        <end position="970"/>
    </location>
</feature>
<comment type="caution">
    <text evidence="8">Lacks conserved residue(s) required for the propagation of feature annotation.</text>
</comment>
<evidence type="ECO:0000256" key="4">
    <source>
        <dbReference type="ARBA" id="ARBA00022692"/>
    </source>
</evidence>
<comment type="similarity">
    <text evidence="2 8">Belongs to the anoctamin family.</text>
</comment>
<evidence type="ECO:0000256" key="3">
    <source>
        <dbReference type="ARBA" id="ARBA00022475"/>
    </source>
</evidence>
<evidence type="ECO:0000256" key="5">
    <source>
        <dbReference type="ARBA" id="ARBA00022989"/>
    </source>
</evidence>
<feature type="transmembrane region" description="Helical" evidence="8">
    <location>
        <begin position="418"/>
        <end position="442"/>
    </location>
</feature>
<organism evidence="12 13">
    <name type="scientific">Callosobruchus maculatus</name>
    <name type="common">Southern cowpea weevil</name>
    <name type="synonym">Pulse bruchid</name>
    <dbReference type="NCBI Taxonomy" id="64391"/>
    <lineage>
        <taxon>Eukaryota</taxon>
        <taxon>Metazoa</taxon>
        <taxon>Ecdysozoa</taxon>
        <taxon>Arthropoda</taxon>
        <taxon>Hexapoda</taxon>
        <taxon>Insecta</taxon>
        <taxon>Pterygota</taxon>
        <taxon>Neoptera</taxon>
        <taxon>Endopterygota</taxon>
        <taxon>Coleoptera</taxon>
        <taxon>Polyphaga</taxon>
        <taxon>Cucujiformia</taxon>
        <taxon>Chrysomeloidea</taxon>
        <taxon>Chrysomelidae</taxon>
        <taxon>Bruchinae</taxon>
        <taxon>Bruchini</taxon>
        <taxon>Callosobruchus</taxon>
    </lineage>
</organism>
<feature type="domain" description="Anoctamin transmembrane" evidence="10">
    <location>
        <begin position="407"/>
        <end position="984"/>
    </location>
</feature>
<evidence type="ECO:0000256" key="8">
    <source>
        <dbReference type="RuleBase" id="RU280814"/>
    </source>
</evidence>
<evidence type="ECO:0000256" key="6">
    <source>
        <dbReference type="ARBA" id="ARBA00023136"/>
    </source>
</evidence>
<dbReference type="Pfam" id="PF16178">
    <property type="entry name" value="Anoct_dimer"/>
    <property type="match status" value="1"/>
</dbReference>
<evidence type="ECO:0000256" key="9">
    <source>
        <dbReference type="SAM" id="MobiDB-lite"/>
    </source>
</evidence>
<evidence type="ECO:0000256" key="2">
    <source>
        <dbReference type="ARBA" id="ARBA00009671"/>
    </source>
</evidence>
<dbReference type="PANTHER" id="PTHR12308">
    <property type="entry name" value="ANOCTAMIN"/>
    <property type="match status" value="1"/>
</dbReference>
<evidence type="ECO:0000259" key="11">
    <source>
        <dbReference type="Pfam" id="PF16178"/>
    </source>
</evidence>
<proteinExistence type="inferred from homology"/>
<dbReference type="AlphaFoldDB" id="A0A653BRU4"/>
<evidence type="ECO:0000313" key="13">
    <source>
        <dbReference type="Proteomes" id="UP000410492"/>
    </source>
</evidence>
<keyword evidence="6 8" id="KW-0472">Membrane</keyword>
<evidence type="ECO:0000256" key="1">
    <source>
        <dbReference type="ARBA" id="ARBA00004651"/>
    </source>
</evidence>
<gene>
    <name evidence="12" type="ORF">CALMAC_LOCUS3196</name>
</gene>
<feature type="region of interest" description="Disordered" evidence="9">
    <location>
        <begin position="1"/>
        <end position="65"/>
    </location>
</feature>
<evidence type="ECO:0000313" key="12">
    <source>
        <dbReference type="EMBL" id="VEN38240.1"/>
    </source>
</evidence>
<feature type="transmembrane region" description="Helical" evidence="8">
    <location>
        <begin position="666"/>
        <end position="687"/>
    </location>
</feature>
<feature type="compositionally biased region" description="Polar residues" evidence="9">
    <location>
        <begin position="1"/>
        <end position="11"/>
    </location>
</feature>